<protein>
    <submittedName>
        <fullName evidence="2">Uncharacterized protein</fullName>
    </submittedName>
</protein>
<dbReference type="GO" id="GO:0006281">
    <property type="term" value="P:DNA repair"/>
    <property type="evidence" value="ECO:0007669"/>
    <property type="project" value="InterPro"/>
</dbReference>
<proteinExistence type="predicted"/>
<gene>
    <name evidence="2" type="ORF">C5746_39480</name>
</gene>
<dbReference type="AlphaFoldDB" id="A0A2Z5JNH9"/>
<evidence type="ECO:0000313" key="3">
    <source>
        <dbReference type="Proteomes" id="UP000252698"/>
    </source>
</evidence>
<feature type="region of interest" description="Disordered" evidence="1">
    <location>
        <begin position="155"/>
        <end position="181"/>
    </location>
</feature>
<sequence length="181" mass="19948">MAFDEVAAFDAVPSMREPLAALSGMRQSCPEDHCEIAVVALLLQNVTVARTTQMTRNLLTHHGRFVHFDGITLRAWFTPVELTDVTPETLKEQDRLGYRAKTLPHFAALFRDHTTEVLQAADDLVQTFLQIKGVGRTPPRSRPLMPLATPTLSARTCGTARSSLDGSWTPTMPNLRPSPAA</sequence>
<dbReference type="KEGG" id="sata:C5746_39480"/>
<dbReference type="Gene3D" id="1.10.340.30">
    <property type="entry name" value="Hypothetical protein, domain 2"/>
    <property type="match status" value="1"/>
</dbReference>
<feature type="compositionally biased region" description="Polar residues" evidence="1">
    <location>
        <begin position="155"/>
        <end position="172"/>
    </location>
</feature>
<evidence type="ECO:0000256" key="1">
    <source>
        <dbReference type="SAM" id="MobiDB-lite"/>
    </source>
</evidence>
<evidence type="ECO:0000313" key="2">
    <source>
        <dbReference type="EMBL" id="AXE82001.1"/>
    </source>
</evidence>
<dbReference type="Proteomes" id="UP000252698">
    <property type="component" value="Chromosome"/>
</dbReference>
<organism evidence="2 3">
    <name type="scientific">Streptomyces atratus</name>
    <dbReference type="NCBI Taxonomy" id="1893"/>
    <lineage>
        <taxon>Bacteria</taxon>
        <taxon>Bacillati</taxon>
        <taxon>Actinomycetota</taxon>
        <taxon>Actinomycetes</taxon>
        <taxon>Kitasatosporales</taxon>
        <taxon>Streptomycetaceae</taxon>
        <taxon>Streptomyces</taxon>
    </lineage>
</organism>
<dbReference type="EMBL" id="CP027306">
    <property type="protein sequence ID" value="AXE82001.1"/>
    <property type="molecule type" value="Genomic_DNA"/>
</dbReference>
<dbReference type="InterPro" id="IPR011257">
    <property type="entry name" value="DNA_glycosylase"/>
</dbReference>
<name>A0A2Z5JNH9_STRAR</name>
<dbReference type="SUPFAM" id="SSF48150">
    <property type="entry name" value="DNA-glycosylase"/>
    <property type="match status" value="1"/>
</dbReference>
<reference evidence="2 3" key="1">
    <citation type="journal article" date="2018" name="Front. Microbiol.">
        <title>Genome Sequencing of Streptomyces atratus SCSIOZH16 and Activation Production of Nocardamine via Metabolic Engineering.</title>
        <authorList>
            <person name="Li Y."/>
            <person name="Zhang C."/>
            <person name="Liu C."/>
            <person name="Ju J."/>
            <person name="Ma J."/>
        </authorList>
    </citation>
    <scope>NUCLEOTIDE SEQUENCE [LARGE SCALE GENOMIC DNA]</scope>
    <source>
        <strain evidence="2 3">SCSIO_ZH16</strain>
    </source>
</reference>
<accession>A0A2Z5JNH9</accession>
<dbReference type="GO" id="GO:0003824">
    <property type="term" value="F:catalytic activity"/>
    <property type="evidence" value="ECO:0007669"/>
    <property type="project" value="InterPro"/>
</dbReference>